<evidence type="ECO:0008006" key="3">
    <source>
        <dbReference type="Google" id="ProtNLM"/>
    </source>
</evidence>
<dbReference type="EMBL" id="JACHWP010000001">
    <property type="protein sequence ID" value="MBB3021996.1"/>
    <property type="molecule type" value="Genomic_DNA"/>
</dbReference>
<name>A0A839R0S9_9MICO</name>
<keyword evidence="2" id="KW-1185">Reference proteome</keyword>
<evidence type="ECO:0000313" key="2">
    <source>
        <dbReference type="Proteomes" id="UP000568050"/>
    </source>
</evidence>
<reference evidence="1 2" key="1">
    <citation type="submission" date="2020-08" db="EMBL/GenBank/DDBJ databases">
        <title>Sequencing the genomes of 1000 actinobacteria strains.</title>
        <authorList>
            <person name="Klenk H.-P."/>
        </authorList>
    </citation>
    <scope>NUCLEOTIDE SEQUENCE [LARGE SCALE GENOMIC DNA]</scope>
    <source>
        <strain evidence="1 2">DSM 23040</strain>
    </source>
</reference>
<comment type="caution">
    <text evidence="1">The sequence shown here is derived from an EMBL/GenBank/DDBJ whole genome shotgun (WGS) entry which is preliminary data.</text>
</comment>
<dbReference type="SUPFAM" id="SSF55961">
    <property type="entry name" value="Bet v1-like"/>
    <property type="match status" value="1"/>
</dbReference>
<dbReference type="Pfam" id="PF10698">
    <property type="entry name" value="DUF2505"/>
    <property type="match status" value="1"/>
</dbReference>
<accession>A0A839R0S9</accession>
<gene>
    <name evidence="1" type="ORF">FHX50_000244</name>
</gene>
<dbReference type="AlphaFoldDB" id="A0A839R0S9"/>
<dbReference type="RefSeq" id="WP_183373699.1">
    <property type="nucleotide sequence ID" value="NZ_CBCSFZ010000003.1"/>
</dbReference>
<dbReference type="Proteomes" id="UP000568050">
    <property type="component" value="Unassembled WGS sequence"/>
</dbReference>
<sequence>MLPFNETIEFSQSPEAVAAMYADPQYAEIRKQELTADWATAYVNGTPEAGFTTTTEFAMPTDRAPQMVQSVIGSSVTVHEAQTWEAAGADGRREGRAEITVKGTPAVVSAHYRLEPSAGGSVLTVTGELSAQVPLVGKRIEKAAEPYVAQVFGVEQRAAQRYFAERED</sequence>
<dbReference type="InterPro" id="IPR019639">
    <property type="entry name" value="DUF2505"/>
</dbReference>
<proteinExistence type="predicted"/>
<protein>
    <recommendedName>
        <fullName evidence="3">DUF2505 family protein</fullName>
    </recommendedName>
</protein>
<organism evidence="1 2">
    <name type="scientific">Helcobacillus massiliensis</name>
    <dbReference type="NCBI Taxonomy" id="521392"/>
    <lineage>
        <taxon>Bacteria</taxon>
        <taxon>Bacillati</taxon>
        <taxon>Actinomycetota</taxon>
        <taxon>Actinomycetes</taxon>
        <taxon>Micrococcales</taxon>
        <taxon>Dermabacteraceae</taxon>
        <taxon>Helcobacillus</taxon>
    </lineage>
</organism>
<evidence type="ECO:0000313" key="1">
    <source>
        <dbReference type="EMBL" id="MBB3021996.1"/>
    </source>
</evidence>